<keyword evidence="1" id="KW-0479">Metal-binding</keyword>
<proteinExistence type="predicted"/>
<evidence type="ECO:0000256" key="2">
    <source>
        <dbReference type="SAM" id="MobiDB-lite"/>
    </source>
</evidence>
<feature type="compositionally biased region" description="Polar residues" evidence="2">
    <location>
        <begin position="221"/>
        <end position="261"/>
    </location>
</feature>
<dbReference type="InterPro" id="IPR036875">
    <property type="entry name" value="Znf_CCHC_sf"/>
</dbReference>
<dbReference type="GO" id="GO:0003676">
    <property type="term" value="F:nucleic acid binding"/>
    <property type="evidence" value="ECO:0007669"/>
    <property type="project" value="InterPro"/>
</dbReference>
<keyword evidence="5" id="KW-1185">Reference proteome</keyword>
<accession>A0AA38IAX3</accession>
<feature type="compositionally biased region" description="Polar residues" evidence="2">
    <location>
        <begin position="1"/>
        <end position="26"/>
    </location>
</feature>
<sequence length="459" mass="52079">MTSPITDSYTNMSQEPNTSSTSSTHKTYAHASQGKPTPTFYTRNHAIVIDIHEDFPITDYVVAVGSLVGPKQIHSASRISNNRICIYLKLVNLVDYLVTSVKKITVQDKEFTLRKMITPAKRLLISNVCSSIPHQVLEIEIKKFGLTMVSPITTLRAGIHHEAYSHVESFRRQVFVTPPSEHFVLPSSTVITHDDTLFRIFFSFDDMTCFLCKQAGHTANRCPSKSDSVRDTNTSLSNPLETPTDTNMQQHSLNPETLSQDETPNEYIAPQLLPSQLVLQQHKEMPDNKPTEATKKRPASLTSEEVSGKTHPPSISSENNLLQTPEFVIPNPRRQPKKLKTTASSSTESLQEPQEAALADHLAPLKICFDKPNEFPLSYDQFRDFFLNVPNTSDLLHLTQQYTTNIHLFIDMLKLLYPHLQNRSMKTKFTKIRKRLYKLLKLSSESDTETDQSQRSDFF</sequence>
<dbReference type="SMART" id="SM00343">
    <property type="entry name" value="ZnF_C2HC"/>
    <property type="match status" value="1"/>
</dbReference>
<protein>
    <recommendedName>
        <fullName evidence="3">CCHC-type domain-containing protein</fullName>
    </recommendedName>
</protein>
<reference evidence="4" key="1">
    <citation type="journal article" date="2023" name="G3 (Bethesda)">
        <title>Whole genome assemblies of Zophobas morio and Tenebrio molitor.</title>
        <authorList>
            <person name="Kaur S."/>
            <person name="Stinson S.A."/>
            <person name="diCenzo G.C."/>
        </authorList>
    </citation>
    <scope>NUCLEOTIDE SEQUENCE</scope>
    <source>
        <strain evidence="4">QUZm001</strain>
    </source>
</reference>
<dbReference type="GO" id="GO:0008270">
    <property type="term" value="F:zinc ion binding"/>
    <property type="evidence" value="ECO:0007669"/>
    <property type="project" value="UniProtKB-KW"/>
</dbReference>
<dbReference type="SUPFAM" id="SSF57756">
    <property type="entry name" value="Retrovirus zinc finger-like domains"/>
    <property type="match status" value="1"/>
</dbReference>
<gene>
    <name evidence="4" type="ORF">Zmor_018050</name>
</gene>
<evidence type="ECO:0000313" key="4">
    <source>
        <dbReference type="EMBL" id="KAJ3652051.1"/>
    </source>
</evidence>
<feature type="compositionally biased region" description="Polar residues" evidence="2">
    <location>
        <begin position="341"/>
        <end position="350"/>
    </location>
</feature>
<feature type="compositionally biased region" description="Basic and acidic residues" evidence="2">
    <location>
        <begin position="284"/>
        <end position="295"/>
    </location>
</feature>
<dbReference type="InterPro" id="IPR001878">
    <property type="entry name" value="Znf_CCHC"/>
</dbReference>
<evidence type="ECO:0000259" key="3">
    <source>
        <dbReference type="PROSITE" id="PS50158"/>
    </source>
</evidence>
<feature type="compositionally biased region" description="Polar residues" evidence="2">
    <location>
        <begin position="313"/>
        <end position="323"/>
    </location>
</feature>
<dbReference type="Gene3D" id="4.10.60.10">
    <property type="entry name" value="Zinc finger, CCHC-type"/>
    <property type="match status" value="1"/>
</dbReference>
<evidence type="ECO:0000256" key="1">
    <source>
        <dbReference type="PROSITE-ProRule" id="PRU00047"/>
    </source>
</evidence>
<dbReference type="EMBL" id="JALNTZ010000005">
    <property type="protein sequence ID" value="KAJ3652051.1"/>
    <property type="molecule type" value="Genomic_DNA"/>
</dbReference>
<keyword evidence="1" id="KW-0862">Zinc</keyword>
<evidence type="ECO:0000313" key="5">
    <source>
        <dbReference type="Proteomes" id="UP001168821"/>
    </source>
</evidence>
<name>A0AA38IAX3_9CUCU</name>
<organism evidence="4 5">
    <name type="scientific">Zophobas morio</name>
    <dbReference type="NCBI Taxonomy" id="2755281"/>
    <lineage>
        <taxon>Eukaryota</taxon>
        <taxon>Metazoa</taxon>
        <taxon>Ecdysozoa</taxon>
        <taxon>Arthropoda</taxon>
        <taxon>Hexapoda</taxon>
        <taxon>Insecta</taxon>
        <taxon>Pterygota</taxon>
        <taxon>Neoptera</taxon>
        <taxon>Endopterygota</taxon>
        <taxon>Coleoptera</taxon>
        <taxon>Polyphaga</taxon>
        <taxon>Cucujiformia</taxon>
        <taxon>Tenebrionidae</taxon>
        <taxon>Zophobas</taxon>
    </lineage>
</organism>
<dbReference type="Proteomes" id="UP001168821">
    <property type="component" value="Unassembled WGS sequence"/>
</dbReference>
<dbReference type="PROSITE" id="PS50158">
    <property type="entry name" value="ZF_CCHC"/>
    <property type="match status" value="1"/>
</dbReference>
<feature type="domain" description="CCHC-type" evidence="3">
    <location>
        <begin position="209"/>
        <end position="224"/>
    </location>
</feature>
<feature type="region of interest" description="Disordered" evidence="2">
    <location>
        <begin position="218"/>
        <end position="261"/>
    </location>
</feature>
<comment type="caution">
    <text evidence="4">The sequence shown here is derived from an EMBL/GenBank/DDBJ whole genome shotgun (WGS) entry which is preliminary data.</text>
</comment>
<feature type="region of interest" description="Disordered" evidence="2">
    <location>
        <begin position="1"/>
        <end position="36"/>
    </location>
</feature>
<feature type="region of interest" description="Disordered" evidence="2">
    <location>
        <begin position="284"/>
        <end position="350"/>
    </location>
</feature>
<dbReference type="AlphaFoldDB" id="A0AA38IAX3"/>
<keyword evidence="1" id="KW-0863">Zinc-finger</keyword>